<evidence type="ECO:0008006" key="5">
    <source>
        <dbReference type="Google" id="ProtNLM"/>
    </source>
</evidence>
<proteinExistence type="predicted"/>
<feature type="transmembrane region" description="Helical" evidence="1">
    <location>
        <begin position="218"/>
        <end position="241"/>
    </location>
</feature>
<evidence type="ECO:0000313" key="3">
    <source>
        <dbReference type="EMBL" id="GAV55014.1"/>
    </source>
</evidence>
<dbReference type="EMBL" id="BDGX01000045">
    <property type="protein sequence ID" value="GAV55014.1"/>
    <property type="molecule type" value="Genomic_DNA"/>
</dbReference>
<dbReference type="AlphaFoldDB" id="A0A1Q3AGZ0"/>
<keyword evidence="1" id="KW-1133">Transmembrane helix</keyword>
<evidence type="ECO:0000313" key="4">
    <source>
        <dbReference type="Proteomes" id="UP000187013"/>
    </source>
</evidence>
<dbReference type="OrthoDB" id="4063755at2759"/>
<reference evidence="3 4" key="1">
    <citation type="submission" date="2016-08" db="EMBL/GenBank/DDBJ databases">
        <title>Draft genome sequence of allopolyploid Zygosaccharomyces rouxii.</title>
        <authorList>
            <person name="Watanabe J."/>
            <person name="Uehara K."/>
            <person name="Mogi Y."/>
            <person name="Tsukioka Y."/>
        </authorList>
    </citation>
    <scope>NUCLEOTIDE SEQUENCE [LARGE SCALE GENOMIC DNA]</scope>
    <source>
        <strain evidence="3 4">NBRC 110957</strain>
    </source>
</reference>
<keyword evidence="1" id="KW-0472">Membrane</keyword>
<organism evidence="3 4">
    <name type="scientific">Zygosaccharomyces rouxii</name>
    <dbReference type="NCBI Taxonomy" id="4956"/>
    <lineage>
        <taxon>Eukaryota</taxon>
        <taxon>Fungi</taxon>
        <taxon>Dikarya</taxon>
        <taxon>Ascomycota</taxon>
        <taxon>Saccharomycotina</taxon>
        <taxon>Saccharomycetes</taxon>
        <taxon>Saccharomycetales</taxon>
        <taxon>Saccharomycetaceae</taxon>
        <taxon>Zygosaccharomyces</taxon>
    </lineage>
</organism>
<dbReference type="Proteomes" id="UP000187013">
    <property type="component" value="Unassembled WGS sequence"/>
</dbReference>
<comment type="caution">
    <text evidence="3">The sequence shown here is derived from an EMBL/GenBank/DDBJ whole genome shotgun (WGS) entry which is preliminary data.</text>
</comment>
<gene>
    <name evidence="3" type="ORF">ZYGR_0AS03370</name>
</gene>
<feature type="chain" id="PRO_5010184605" description="GOLD domain-containing protein" evidence="2">
    <location>
        <begin position="21"/>
        <end position="254"/>
    </location>
</feature>
<protein>
    <recommendedName>
        <fullName evidence="5">GOLD domain-containing protein</fullName>
    </recommendedName>
</protein>
<evidence type="ECO:0000256" key="1">
    <source>
        <dbReference type="SAM" id="Phobius"/>
    </source>
</evidence>
<evidence type="ECO:0000256" key="2">
    <source>
        <dbReference type="SAM" id="SignalP"/>
    </source>
</evidence>
<keyword evidence="2" id="KW-0732">Signal</keyword>
<sequence>MPYWFWVILLYWQLAAPVAGLDNEEANTLNFKLEPIKYSNYDATHDNFCFTMELPVAEESASNILFTFYVLDVLPFATDIGRFGGTAKSRGRQSLHMSIEDPISGNLVRSTRNLKSGVTNVELNPGDSRTLDVCLANLVYDSSWSSLDLWEFVAVRLTTKEQLAWSKLSSLHEEYKVQQDVDDCMNKMSHLINGKLFQELKSTEFEHRNINESLNSSLMATLIGMIVSISLSPMILAYYCIKYKGLPSAHSPRT</sequence>
<accession>A0A1Q3AGZ0</accession>
<keyword evidence="1" id="KW-0812">Transmembrane</keyword>
<feature type="signal peptide" evidence="2">
    <location>
        <begin position="1"/>
        <end position="20"/>
    </location>
</feature>
<name>A0A1Q3AGZ0_ZYGRO</name>